<keyword evidence="4 9" id="KW-1133">Transmembrane helix</keyword>
<evidence type="ECO:0000259" key="10">
    <source>
        <dbReference type="PROSITE" id="PS50262"/>
    </source>
</evidence>
<dbReference type="GO" id="GO:0005886">
    <property type="term" value="C:plasma membrane"/>
    <property type="evidence" value="ECO:0007669"/>
    <property type="project" value="UniProtKB-SubCell"/>
</dbReference>
<feature type="transmembrane region" description="Helical" evidence="9">
    <location>
        <begin position="25"/>
        <end position="50"/>
    </location>
</feature>
<keyword evidence="12" id="KW-1185">Reference proteome</keyword>
<feature type="domain" description="G-protein coupled receptors family 1 profile" evidence="10">
    <location>
        <begin position="59"/>
        <end position="270"/>
    </location>
</feature>
<keyword evidence="5" id="KW-0297">G-protein coupled receptor</keyword>
<dbReference type="InterPro" id="IPR017452">
    <property type="entry name" value="GPCR_Rhodpsn_7TM"/>
</dbReference>
<evidence type="ECO:0000256" key="8">
    <source>
        <dbReference type="ARBA" id="ARBA00023224"/>
    </source>
</evidence>
<dbReference type="InterPro" id="IPR000276">
    <property type="entry name" value="GPCR_Rhodpsn"/>
</dbReference>
<keyword evidence="7" id="KW-0675">Receptor</keyword>
<proteinExistence type="predicted"/>
<dbReference type="PANTHER" id="PTHR22752">
    <property type="entry name" value="G PROTEIN-COUPLED RECEPTOR"/>
    <property type="match status" value="1"/>
</dbReference>
<evidence type="ECO:0000313" key="11">
    <source>
        <dbReference type="EMBL" id="KAK2175210.1"/>
    </source>
</evidence>
<keyword evidence="6 9" id="KW-0472">Membrane</keyword>
<evidence type="ECO:0000313" key="12">
    <source>
        <dbReference type="Proteomes" id="UP001209878"/>
    </source>
</evidence>
<feature type="transmembrane region" description="Helical" evidence="9">
    <location>
        <begin position="108"/>
        <end position="131"/>
    </location>
</feature>
<dbReference type="SUPFAM" id="SSF81321">
    <property type="entry name" value="Family A G protein-coupled receptor-like"/>
    <property type="match status" value="1"/>
</dbReference>
<dbReference type="AlphaFoldDB" id="A0AAD9NM98"/>
<gene>
    <name evidence="11" type="ORF">NP493_743g01044</name>
</gene>
<evidence type="ECO:0000256" key="7">
    <source>
        <dbReference type="ARBA" id="ARBA00023170"/>
    </source>
</evidence>
<feature type="transmembrane region" description="Helical" evidence="9">
    <location>
        <begin position="250"/>
        <end position="273"/>
    </location>
</feature>
<keyword evidence="8" id="KW-0807">Transducer</keyword>
<evidence type="ECO:0000256" key="1">
    <source>
        <dbReference type="ARBA" id="ARBA00004651"/>
    </source>
</evidence>
<dbReference type="CDD" id="cd00637">
    <property type="entry name" value="7tm_classA_rhodopsin-like"/>
    <property type="match status" value="1"/>
</dbReference>
<feature type="transmembrane region" description="Helical" evidence="9">
    <location>
        <begin position="151"/>
        <end position="177"/>
    </location>
</feature>
<evidence type="ECO:0000256" key="9">
    <source>
        <dbReference type="SAM" id="Phobius"/>
    </source>
</evidence>
<sequence length="280" mass="30857">MLNGTADSMDGNITGPLILSNSLGYIVAGVWLTVTSVVAVVAEVVVWLAVLKTAKLKNASNYVVLNLSLADLLVDVCNVPVVISSLLGGFVPSARACLVIGMLNMTTFVGTVFCLVLININSVSALPLLGWSTYHFEAAQRMCFANWAADFSYAVFMVTLCFCVPALVLATTNYLIFKRMHESKKKISHFEPNSIGTIHGENTTKQKQRRDEFRLAKSMLIVILCFFLSWVTFAFCTFVSSFRWLAIPEWLSMTSLVLGYSNSCLNPFIYGLMNTNVRQA</sequence>
<dbReference type="GO" id="GO:0004930">
    <property type="term" value="F:G protein-coupled receptor activity"/>
    <property type="evidence" value="ECO:0007669"/>
    <property type="project" value="UniProtKB-KW"/>
</dbReference>
<dbReference type="EMBL" id="JAODUO010000743">
    <property type="protein sequence ID" value="KAK2175210.1"/>
    <property type="molecule type" value="Genomic_DNA"/>
</dbReference>
<comment type="subcellular location">
    <subcellularLocation>
        <location evidence="1">Cell membrane</location>
        <topology evidence="1">Multi-pass membrane protein</topology>
    </subcellularLocation>
</comment>
<accession>A0AAD9NM98</accession>
<dbReference type="SMART" id="SM01381">
    <property type="entry name" value="7TM_GPCR_Srsx"/>
    <property type="match status" value="1"/>
</dbReference>
<keyword evidence="3 9" id="KW-0812">Transmembrane</keyword>
<evidence type="ECO:0000256" key="6">
    <source>
        <dbReference type="ARBA" id="ARBA00023136"/>
    </source>
</evidence>
<dbReference type="Gene3D" id="1.20.1070.10">
    <property type="entry name" value="Rhodopsin 7-helix transmembrane proteins"/>
    <property type="match status" value="2"/>
</dbReference>
<evidence type="ECO:0000256" key="5">
    <source>
        <dbReference type="ARBA" id="ARBA00023040"/>
    </source>
</evidence>
<dbReference type="PROSITE" id="PS50262">
    <property type="entry name" value="G_PROTEIN_RECEP_F1_2"/>
    <property type="match status" value="1"/>
</dbReference>
<dbReference type="Proteomes" id="UP001209878">
    <property type="component" value="Unassembled WGS sequence"/>
</dbReference>
<reference evidence="11" key="1">
    <citation type="journal article" date="2023" name="Mol. Biol. Evol.">
        <title>Third-Generation Sequencing Reveals the Adaptive Role of the Epigenome in Three Deep-Sea Polychaetes.</title>
        <authorList>
            <person name="Perez M."/>
            <person name="Aroh O."/>
            <person name="Sun Y."/>
            <person name="Lan Y."/>
            <person name="Juniper S.K."/>
            <person name="Young C.R."/>
            <person name="Angers B."/>
            <person name="Qian P.Y."/>
        </authorList>
    </citation>
    <scope>NUCLEOTIDE SEQUENCE</scope>
    <source>
        <strain evidence="11">R07B-5</strain>
    </source>
</reference>
<protein>
    <recommendedName>
        <fullName evidence="10">G-protein coupled receptors family 1 profile domain-containing protein</fullName>
    </recommendedName>
</protein>
<feature type="transmembrane region" description="Helical" evidence="9">
    <location>
        <begin position="219"/>
        <end position="244"/>
    </location>
</feature>
<dbReference type="Pfam" id="PF00001">
    <property type="entry name" value="7tm_1"/>
    <property type="match status" value="2"/>
</dbReference>
<organism evidence="11 12">
    <name type="scientific">Ridgeia piscesae</name>
    <name type="common">Tubeworm</name>
    <dbReference type="NCBI Taxonomy" id="27915"/>
    <lineage>
        <taxon>Eukaryota</taxon>
        <taxon>Metazoa</taxon>
        <taxon>Spiralia</taxon>
        <taxon>Lophotrochozoa</taxon>
        <taxon>Annelida</taxon>
        <taxon>Polychaeta</taxon>
        <taxon>Sedentaria</taxon>
        <taxon>Canalipalpata</taxon>
        <taxon>Sabellida</taxon>
        <taxon>Siboglinidae</taxon>
        <taxon>Ridgeia</taxon>
    </lineage>
</organism>
<name>A0AAD9NM98_RIDPI</name>
<evidence type="ECO:0000256" key="2">
    <source>
        <dbReference type="ARBA" id="ARBA00022475"/>
    </source>
</evidence>
<comment type="caution">
    <text evidence="11">The sequence shown here is derived from an EMBL/GenBank/DDBJ whole genome shotgun (WGS) entry which is preliminary data.</text>
</comment>
<keyword evidence="2" id="KW-1003">Cell membrane</keyword>
<evidence type="ECO:0000256" key="3">
    <source>
        <dbReference type="ARBA" id="ARBA00022692"/>
    </source>
</evidence>
<dbReference type="PRINTS" id="PR00237">
    <property type="entry name" value="GPCRRHODOPSN"/>
</dbReference>
<evidence type="ECO:0000256" key="4">
    <source>
        <dbReference type="ARBA" id="ARBA00022989"/>
    </source>
</evidence>